<dbReference type="SMART" id="SM00382">
    <property type="entry name" value="AAA"/>
    <property type="match status" value="1"/>
</dbReference>
<feature type="non-terminal residue" evidence="7">
    <location>
        <position position="1"/>
    </location>
</feature>
<evidence type="ECO:0000256" key="3">
    <source>
        <dbReference type="ARBA" id="ARBA00022741"/>
    </source>
</evidence>
<dbReference type="GO" id="GO:0005524">
    <property type="term" value="F:ATP binding"/>
    <property type="evidence" value="ECO:0007669"/>
    <property type="project" value="UniProtKB-KW"/>
</dbReference>
<dbReference type="InterPro" id="IPR003959">
    <property type="entry name" value="ATPase_AAA_core"/>
</dbReference>
<protein>
    <submittedName>
        <fullName evidence="7">Putative atpase related to the helicase subunit of the holliday junction resolvase</fullName>
    </submittedName>
</protein>
<dbReference type="GO" id="GO:0008047">
    <property type="term" value="F:enzyme activator activity"/>
    <property type="evidence" value="ECO:0007669"/>
    <property type="project" value="TreeGrafter"/>
</dbReference>
<accession>V5HAY2</accession>
<dbReference type="CDD" id="cd00009">
    <property type="entry name" value="AAA"/>
    <property type="match status" value="1"/>
</dbReference>
<dbReference type="GO" id="GO:0003677">
    <property type="term" value="F:DNA binding"/>
    <property type="evidence" value="ECO:0007669"/>
    <property type="project" value="InterPro"/>
</dbReference>
<evidence type="ECO:0000259" key="6">
    <source>
        <dbReference type="SMART" id="SM00382"/>
    </source>
</evidence>
<dbReference type="AlphaFoldDB" id="V5HAY2"/>
<dbReference type="PANTHER" id="PTHR13779:SF7">
    <property type="entry name" value="ATPASE WRNIP1"/>
    <property type="match status" value="1"/>
</dbReference>
<keyword evidence="4" id="KW-0067">ATP-binding</keyword>
<keyword evidence="2" id="KW-0235">DNA replication</keyword>
<evidence type="ECO:0000256" key="2">
    <source>
        <dbReference type="ARBA" id="ARBA00022705"/>
    </source>
</evidence>
<dbReference type="InterPro" id="IPR021886">
    <property type="entry name" value="MgsA_C"/>
</dbReference>
<dbReference type="Pfam" id="PF16193">
    <property type="entry name" value="AAA_assoc_2"/>
    <property type="match status" value="1"/>
</dbReference>
<proteinExistence type="evidence at transcript level"/>
<dbReference type="SUPFAM" id="SSF48019">
    <property type="entry name" value="post-AAA+ oligomerization domain-like"/>
    <property type="match status" value="1"/>
</dbReference>
<dbReference type="PANTHER" id="PTHR13779">
    <property type="entry name" value="WERNER HELICASE-INTERACTING PROTEIN 1 FAMILY MEMBER"/>
    <property type="match status" value="1"/>
</dbReference>
<comment type="similarity">
    <text evidence="1">Belongs to the AAA ATPase family. RarA/MGS1/WRNIP1 subfamily.</text>
</comment>
<keyword evidence="7" id="KW-0378">Hydrolase</keyword>
<dbReference type="FunFam" id="1.20.272.10:FF:000001">
    <property type="entry name" value="Putative AAA family ATPase"/>
    <property type="match status" value="1"/>
</dbReference>
<dbReference type="InterPro" id="IPR008921">
    <property type="entry name" value="DNA_pol3_clamp-load_cplx_C"/>
</dbReference>
<dbReference type="CDD" id="cd18139">
    <property type="entry name" value="HLD_clamp_RarA"/>
    <property type="match status" value="1"/>
</dbReference>
<keyword evidence="7" id="KW-0347">Helicase</keyword>
<dbReference type="FunFam" id="3.40.50.300:FF:000137">
    <property type="entry name" value="Replication-associated recombination protein A"/>
    <property type="match status" value="1"/>
</dbReference>
<organism evidence="7">
    <name type="scientific">Ixodes ricinus</name>
    <name type="common">Common tick</name>
    <name type="synonym">Acarus ricinus</name>
    <dbReference type="NCBI Taxonomy" id="34613"/>
    <lineage>
        <taxon>Eukaryota</taxon>
        <taxon>Metazoa</taxon>
        <taxon>Ecdysozoa</taxon>
        <taxon>Arthropoda</taxon>
        <taxon>Chelicerata</taxon>
        <taxon>Arachnida</taxon>
        <taxon>Acari</taxon>
        <taxon>Parasitiformes</taxon>
        <taxon>Ixodida</taxon>
        <taxon>Ixodoidea</taxon>
        <taxon>Ixodidae</taxon>
        <taxon>Ixodinae</taxon>
        <taxon>Ixodes</taxon>
    </lineage>
</organism>
<reference evidence="7" key="1">
    <citation type="journal article" date="2015" name="Sci. Rep.">
        <title>Tissue- and time-dependent transcription in Ixodes ricinus salivary glands and midguts when blood feeding on the vertebrate host.</title>
        <authorList>
            <person name="Kotsyfakis M."/>
            <person name="Schwarz A."/>
            <person name="Erhart J."/>
            <person name="Ribeiro J.M."/>
        </authorList>
    </citation>
    <scope>NUCLEOTIDE SEQUENCE</scope>
    <source>
        <tissue evidence="7">Salivary gland and midgut</tissue>
    </source>
</reference>
<sequence>PLAELMRPSQLEAFVGQDGTLGEKSMLRKLIASNSVPSMILWGPPGCGKTTLAHIISQKCKESSEAHFVTLSATSSGVKDVKDTLERARNDQRMFKRKTVLFIDEIHRFNKLQQDVFLPAVESGCIVLIGATTENPSVSLNSALLSRCRVFVLEKLRVQDVALILHRALQLLDVELVPAGSSQLQSGPGDATHSCVCVIEAQNVHQVHRFSITTNRPVLMEEEALDYLTGMCDGDARTALNALQTAVEAHRSSGQDGCLTKAHVKEGLHKTHFLYDRAGDQHYNTISAFIKSMRGSDQNAALYYLACMLTGGEDPRFIARRLVIFASEDIGLADFQALVLAVSTFEAVSKVGMPEAKIMLAHCTTYCARAPKSRESYNAYARAEKAVQEQERLPPVPLHLRNNTSYTSHSGQPHRGQSKDLPFLPEPLKHLNFFDH</sequence>
<evidence type="ECO:0000256" key="5">
    <source>
        <dbReference type="SAM" id="MobiDB-lite"/>
    </source>
</evidence>
<keyword evidence="3" id="KW-0547">Nucleotide-binding</keyword>
<name>V5HAY2_IXORI</name>
<dbReference type="Gene3D" id="1.10.8.60">
    <property type="match status" value="1"/>
</dbReference>
<feature type="domain" description="AAA+ ATPase" evidence="6">
    <location>
        <begin position="35"/>
        <end position="156"/>
    </location>
</feature>
<feature type="compositionally biased region" description="Polar residues" evidence="5">
    <location>
        <begin position="401"/>
        <end position="411"/>
    </location>
</feature>
<dbReference type="InterPro" id="IPR051314">
    <property type="entry name" value="AAA_ATPase_RarA/MGS1/WRNIP1"/>
</dbReference>
<dbReference type="GO" id="GO:0005634">
    <property type="term" value="C:nucleus"/>
    <property type="evidence" value="ECO:0007669"/>
    <property type="project" value="TreeGrafter"/>
</dbReference>
<dbReference type="InterPro" id="IPR032423">
    <property type="entry name" value="AAA_assoc_2"/>
</dbReference>
<dbReference type="GO" id="GO:0017116">
    <property type="term" value="F:single-stranded DNA helicase activity"/>
    <property type="evidence" value="ECO:0007669"/>
    <property type="project" value="TreeGrafter"/>
</dbReference>
<dbReference type="GO" id="GO:0000731">
    <property type="term" value="P:DNA synthesis involved in DNA repair"/>
    <property type="evidence" value="ECO:0007669"/>
    <property type="project" value="TreeGrafter"/>
</dbReference>
<dbReference type="GO" id="GO:0016887">
    <property type="term" value="F:ATP hydrolysis activity"/>
    <property type="evidence" value="ECO:0007669"/>
    <property type="project" value="InterPro"/>
</dbReference>
<dbReference type="SUPFAM" id="SSF52540">
    <property type="entry name" value="P-loop containing nucleoside triphosphate hydrolases"/>
    <property type="match status" value="1"/>
</dbReference>
<dbReference type="EMBL" id="GANP01003928">
    <property type="protein sequence ID" value="JAB80540.1"/>
    <property type="molecule type" value="mRNA"/>
</dbReference>
<dbReference type="Pfam" id="PF00004">
    <property type="entry name" value="AAA"/>
    <property type="match status" value="1"/>
</dbReference>
<dbReference type="Pfam" id="PF12002">
    <property type="entry name" value="MgsA_C"/>
    <property type="match status" value="1"/>
</dbReference>
<dbReference type="InterPro" id="IPR003593">
    <property type="entry name" value="AAA+_ATPase"/>
</dbReference>
<dbReference type="GO" id="GO:0006261">
    <property type="term" value="P:DNA-templated DNA replication"/>
    <property type="evidence" value="ECO:0007669"/>
    <property type="project" value="TreeGrafter"/>
</dbReference>
<feature type="region of interest" description="Disordered" evidence="5">
    <location>
        <begin position="391"/>
        <end position="424"/>
    </location>
</feature>
<dbReference type="Gene3D" id="1.20.272.10">
    <property type="match status" value="1"/>
</dbReference>
<evidence type="ECO:0000313" key="7">
    <source>
        <dbReference type="EMBL" id="JAB80540.1"/>
    </source>
</evidence>
<evidence type="ECO:0000256" key="4">
    <source>
        <dbReference type="ARBA" id="ARBA00022840"/>
    </source>
</evidence>
<dbReference type="InterPro" id="IPR027417">
    <property type="entry name" value="P-loop_NTPase"/>
</dbReference>
<dbReference type="Gene3D" id="3.40.50.300">
    <property type="entry name" value="P-loop containing nucleotide triphosphate hydrolases"/>
    <property type="match status" value="1"/>
</dbReference>
<evidence type="ECO:0000256" key="1">
    <source>
        <dbReference type="ARBA" id="ARBA00008959"/>
    </source>
</evidence>